<proteinExistence type="predicted"/>
<evidence type="ECO:0000313" key="1">
    <source>
        <dbReference type="EMBL" id="VFK42455.1"/>
    </source>
</evidence>
<reference evidence="2" key="1">
    <citation type="submission" date="2019-02" db="EMBL/GenBank/DDBJ databases">
        <authorList>
            <person name="Gruber-Vodicka R. H."/>
            <person name="Seah K. B. B."/>
        </authorList>
    </citation>
    <scope>NUCLEOTIDE SEQUENCE</scope>
    <source>
        <strain evidence="2">BECK_S1320</strain>
        <strain evidence="1">BECK_S1321</strain>
    </source>
</reference>
<protein>
    <recommendedName>
        <fullName evidence="3">Lipoprotein</fullName>
    </recommendedName>
</protein>
<dbReference type="EMBL" id="CAADFU010000118">
    <property type="protein sequence ID" value="VFK48252.1"/>
    <property type="molecule type" value="Genomic_DNA"/>
</dbReference>
<gene>
    <name evidence="2" type="ORF">BECKSD772E_GA0070983_111813</name>
    <name evidence="1" type="ORF">BECKSD772F_GA0070984_112212</name>
</gene>
<dbReference type="AlphaFoldDB" id="A0A450Z3B3"/>
<evidence type="ECO:0000313" key="2">
    <source>
        <dbReference type="EMBL" id="VFK48252.1"/>
    </source>
</evidence>
<name>A0A450Z3B3_9GAMM</name>
<sequence length="515" mass="57293">MNHKKFRSKRLKSAKVSVFIYACLITLGGCVHQELKPSEEAEKPKQLTEMYGAKVVLLDKCPVTGDVEENKQVKESGFLGTLFGIVGPALIQTGVGVLGEAVKKAAGDGDKHTPLSASTHAFFYRNKRKDEEIPLDATEVNKVEDIPAFLTTQNQNTKCIVFFYGKHGLKDPLGIKVKTNSWKPEGYFPGTESHDWRWWDKLQIKEPPKFYMEAGMAVPKGRNQFQINPQLIWYNERFNNNGFDKKRDLELRFSLISSDTDDDKGSSGSIILFDVPVGHFIGGEDISSLKTGFMPQLPKDAFFASKESARQALTNNAVLALKTASDGTKESESRRLARMVEWKQCLLNGKKEHCEKEAEIKGLIKKRDKILAKEARDEIIERVIEEAEEKPILGSPFKMSVTVTETRDINKWLLAIGEALASKKEAISTEVARYVIPGQRETAKLEEQATANTNNSAYLVAMIDVDIAQKALKVAEASKDEATILTKKKELIQKKAAANAAAITVGKAIPFPEVM</sequence>
<dbReference type="PROSITE" id="PS51257">
    <property type="entry name" value="PROKAR_LIPOPROTEIN"/>
    <property type="match status" value="1"/>
</dbReference>
<organism evidence="2">
    <name type="scientific">Candidatus Kentrum sp. SD</name>
    <dbReference type="NCBI Taxonomy" id="2126332"/>
    <lineage>
        <taxon>Bacteria</taxon>
        <taxon>Pseudomonadati</taxon>
        <taxon>Pseudomonadota</taxon>
        <taxon>Gammaproteobacteria</taxon>
        <taxon>Candidatus Kentrum</taxon>
    </lineage>
</organism>
<evidence type="ECO:0008006" key="3">
    <source>
        <dbReference type="Google" id="ProtNLM"/>
    </source>
</evidence>
<dbReference type="EMBL" id="CAADFR010000122">
    <property type="protein sequence ID" value="VFK42455.1"/>
    <property type="molecule type" value="Genomic_DNA"/>
</dbReference>
<accession>A0A450Z3B3</accession>